<sequence>MGRRTIIDIEAGTTPVRIIHILALERLSLTAAVEHRDPMRATASVRREALDITALIRGEA</sequence>
<name>A0A161Q252_9PROT</name>
<evidence type="ECO:0000313" key="1">
    <source>
        <dbReference type="EMBL" id="KYO51555.1"/>
    </source>
</evidence>
<gene>
    <name evidence="1" type="ORF">AUP44_08530</name>
</gene>
<reference evidence="1 2" key="1">
    <citation type="submission" date="2015-12" db="EMBL/GenBank/DDBJ databases">
        <title>Genome sequence of Tistrella mobilis MCCC 1A02139.</title>
        <authorList>
            <person name="Lu L."/>
            <person name="Lai Q."/>
            <person name="Shao Z."/>
            <person name="Qian P."/>
        </authorList>
    </citation>
    <scope>NUCLEOTIDE SEQUENCE [LARGE SCALE GENOMIC DNA]</scope>
    <source>
        <strain evidence="1 2">MCCC 1A02139</strain>
    </source>
</reference>
<comment type="caution">
    <text evidence="1">The sequence shown here is derived from an EMBL/GenBank/DDBJ whole genome shotgun (WGS) entry which is preliminary data.</text>
</comment>
<dbReference type="EMBL" id="LPZR01000171">
    <property type="protein sequence ID" value="KYO51555.1"/>
    <property type="molecule type" value="Genomic_DNA"/>
</dbReference>
<dbReference type="AlphaFoldDB" id="A0A161Q252"/>
<protein>
    <submittedName>
        <fullName evidence="1">Uncharacterized protein</fullName>
    </submittedName>
</protein>
<dbReference type="Proteomes" id="UP000075787">
    <property type="component" value="Unassembled WGS sequence"/>
</dbReference>
<organism evidence="1 2">
    <name type="scientific">Tistrella mobilis</name>
    <dbReference type="NCBI Taxonomy" id="171437"/>
    <lineage>
        <taxon>Bacteria</taxon>
        <taxon>Pseudomonadati</taxon>
        <taxon>Pseudomonadota</taxon>
        <taxon>Alphaproteobacteria</taxon>
        <taxon>Geminicoccales</taxon>
        <taxon>Geminicoccaceae</taxon>
        <taxon>Tistrella</taxon>
    </lineage>
</organism>
<evidence type="ECO:0000313" key="2">
    <source>
        <dbReference type="Proteomes" id="UP000075787"/>
    </source>
</evidence>
<accession>A0A161Q252</accession>
<proteinExistence type="predicted"/>